<dbReference type="Proteomes" id="UP000790580">
    <property type="component" value="Unassembled WGS sequence"/>
</dbReference>
<feature type="transmembrane region" description="Helical" evidence="8">
    <location>
        <begin position="36"/>
        <end position="54"/>
    </location>
</feature>
<accession>A0ABS6JTZ4</accession>
<dbReference type="PANTHER" id="PTHR36838:SF1">
    <property type="entry name" value="SLR1864 PROTEIN"/>
    <property type="match status" value="1"/>
</dbReference>
<proteinExistence type="inferred from homology"/>
<feature type="transmembrane region" description="Helical" evidence="8">
    <location>
        <begin position="225"/>
        <end position="246"/>
    </location>
</feature>
<comment type="caution">
    <text evidence="9">The sequence shown here is derived from an EMBL/GenBank/DDBJ whole genome shotgun (WGS) entry which is preliminary data.</text>
</comment>
<feature type="transmembrane region" description="Helical" evidence="8">
    <location>
        <begin position="128"/>
        <end position="149"/>
    </location>
</feature>
<keyword evidence="5 8" id="KW-0812">Transmembrane</keyword>
<name>A0ABS6JTZ4_9BACI</name>
<dbReference type="Pfam" id="PF03547">
    <property type="entry name" value="Mem_trans"/>
    <property type="match status" value="2"/>
</dbReference>
<evidence type="ECO:0000256" key="7">
    <source>
        <dbReference type="ARBA" id="ARBA00023136"/>
    </source>
</evidence>
<gene>
    <name evidence="9" type="ORF">KS407_11425</name>
</gene>
<keyword evidence="4" id="KW-1003">Cell membrane</keyword>
<evidence type="ECO:0000313" key="10">
    <source>
        <dbReference type="Proteomes" id="UP000790580"/>
    </source>
</evidence>
<dbReference type="EMBL" id="JAHQCR010000047">
    <property type="protein sequence ID" value="MBU9722045.1"/>
    <property type="molecule type" value="Genomic_DNA"/>
</dbReference>
<keyword evidence="6 8" id="KW-1133">Transmembrane helix</keyword>
<dbReference type="Gene3D" id="1.20.1530.20">
    <property type="match status" value="1"/>
</dbReference>
<feature type="transmembrane region" description="Helical" evidence="8">
    <location>
        <begin position="161"/>
        <end position="186"/>
    </location>
</feature>
<protein>
    <submittedName>
        <fullName evidence="9">AEC family transporter</fullName>
    </submittedName>
</protein>
<dbReference type="PANTHER" id="PTHR36838">
    <property type="entry name" value="AUXIN EFFLUX CARRIER FAMILY PROTEIN"/>
    <property type="match status" value="1"/>
</dbReference>
<evidence type="ECO:0000256" key="3">
    <source>
        <dbReference type="ARBA" id="ARBA00022448"/>
    </source>
</evidence>
<evidence type="ECO:0000256" key="8">
    <source>
        <dbReference type="SAM" id="Phobius"/>
    </source>
</evidence>
<evidence type="ECO:0000313" key="9">
    <source>
        <dbReference type="EMBL" id="MBU9722045.1"/>
    </source>
</evidence>
<keyword evidence="3" id="KW-0813">Transport</keyword>
<organism evidence="9 10">
    <name type="scientific">Evansella alkalicola</name>
    <dbReference type="NCBI Taxonomy" id="745819"/>
    <lineage>
        <taxon>Bacteria</taxon>
        <taxon>Bacillati</taxon>
        <taxon>Bacillota</taxon>
        <taxon>Bacilli</taxon>
        <taxon>Bacillales</taxon>
        <taxon>Bacillaceae</taxon>
        <taxon>Evansella</taxon>
    </lineage>
</organism>
<comment type="similarity">
    <text evidence="2">Belongs to the auxin efflux carrier (TC 2.A.69) family.</text>
</comment>
<sequence>MPILDFTQEMLILYLIAIIGFIAKAIGILDVHSNKVLTQIVMYITLPALILSSMDFPMNNSLRVDILWLLFLSAFALFGACILAYQFAKYSGLDNERKGVYQSLMVFGNQGFIGYAIIFMLLGESGVFYVAIFNIFYLLLIWTYGIFLVAPNNRISIKQAILTPGLLATFIGLIIIALPISLPFIVGETLESIGMTTIPLSMLLIGSIIGQLPWKKLLSLLLNKYIWIASFTKLILVPLLLIPFIFFPSLHFEVFVVAVLVSGMPSAPTTAIFAEKYGADSAFAAFGVSITTILSMITLPMLYVVIFYLNP</sequence>
<feature type="transmembrane region" description="Helical" evidence="8">
    <location>
        <begin position="12"/>
        <end position="29"/>
    </location>
</feature>
<dbReference type="RefSeq" id="WP_176371379.1">
    <property type="nucleotide sequence ID" value="NZ_JAHQCR010000047.1"/>
</dbReference>
<feature type="transmembrane region" description="Helical" evidence="8">
    <location>
        <begin position="286"/>
        <end position="309"/>
    </location>
</feature>
<feature type="transmembrane region" description="Helical" evidence="8">
    <location>
        <begin position="100"/>
        <end position="122"/>
    </location>
</feature>
<evidence type="ECO:0000256" key="2">
    <source>
        <dbReference type="ARBA" id="ARBA00010145"/>
    </source>
</evidence>
<evidence type="ECO:0000256" key="5">
    <source>
        <dbReference type="ARBA" id="ARBA00022692"/>
    </source>
</evidence>
<evidence type="ECO:0000256" key="1">
    <source>
        <dbReference type="ARBA" id="ARBA00004651"/>
    </source>
</evidence>
<keyword evidence="10" id="KW-1185">Reference proteome</keyword>
<evidence type="ECO:0000256" key="4">
    <source>
        <dbReference type="ARBA" id="ARBA00022475"/>
    </source>
</evidence>
<feature type="transmembrane region" description="Helical" evidence="8">
    <location>
        <begin position="252"/>
        <end position="274"/>
    </location>
</feature>
<evidence type="ECO:0000256" key="6">
    <source>
        <dbReference type="ARBA" id="ARBA00022989"/>
    </source>
</evidence>
<comment type="subcellular location">
    <subcellularLocation>
        <location evidence="1">Cell membrane</location>
        <topology evidence="1">Multi-pass membrane protein</topology>
    </subcellularLocation>
</comment>
<feature type="transmembrane region" description="Helical" evidence="8">
    <location>
        <begin position="192"/>
        <end position="213"/>
    </location>
</feature>
<feature type="transmembrane region" description="Helical" evidence="8">
    <location>
        <begin position="66"/>
        <end position="88"/>
    </location>
</feature>
<dbReference type="InterPro" id="IPR004776">
    <property type="entry name" value="Mem_transp_PIN-like"/>
</dbReference>
<dbReference type="InterPro" id="IPR038770">
    <property type="entry name" value="Na+/solute_symporter_sf"/>
</dbReference>
<reference evidence="9 10" key="1">
    <citation type="submission" date="2021-06" db="EMBL/GenBank/DDBJ databases">
        <title>Bacillus sp. RD4P76, an endophyte from a halophyte.</title>
        <authorList>
            <person name="Sun J.-Q."/>
        </authorList>
    </citation>
    <scope>NUCLEOTIDE SEQUENCE [LARGE SCALE GENOMIC DNA]</scope>
    <source>
        <strain evidence="9 10">JCM 17098</strain>
    </source>
</reference>
<keyword evidence="7 8" id="KW-0472">Membrane</keyword>